<feature type="region of interest" description="Disordered" evidence="2">
    <location>
        <begin position="149"/>
        <end position="363"/>
    </location>
</feature>
<feature type="compositionally biased region" description="Polar residues" evidence="2">
    <location>
        <begin position="2099"/>
        <end position="2110"/>
    </location>
</feature>
<feature type="compositionally biased region" description="Basic and acidic residues" evidence="2">
    <location>
        <begin position="2042"/>
        <end position="2052"/>
    </location>
</feature>
<keyword evidence="1" id="KW-0175">Coiled coil</keyword>
<feature type="compositionally biased region" description="Low complexity" evidence="2">
    <location>
        <begin position="343"/>
        <end position="355"/>
    </location>
</feature>
<feature type="region of interest" description="Disordered" evidence="2">
    <location>
        <begin position="1916"/>
        <end position="1949"/>
    </location>
</feature>
<feature type="region of interest" description="Disordered" evidence="2">
    <location>
        <begin position="1377"/>
        <end position="1405"/>
    </location>
</feature>
<dbReference type="PANTHER" id="PTHR15742:SF5">
    <property type="entry name" value="GIRDIN"/>
    <property type="match status" value="1"/>
</dbReference>
<name>A0A7R9CNK9_TIMCR</name>
<dbReference type="InterPro" id="IPR049885">
    <property type="entry name" value="MTCL1-3"/>
</dbReference>
<feature type="compositionally biased region" description="Low complexity" evidence="2">
    <location>
        <begin position="77"/>
        <end position="102"/>
    </location>
</feature>
<accession>A0A7R9CNK9</accession>
<feature type="region of interest" description="Disordered" evidence="2">
    <location>
        <begin position="1669"/>
        <end position="1691"/>
    </location>
</feature>
<feature type="region of interest" description="Disordered" evidence="2">
    <location>
        <begin position="2183"/>
        <end position="2221"/>
    </location>
</feature>
<feature type="region of interest" description="Disordered" evidence="2">
    <location>
        <begin position="2042"/>
        <end position="2163"/>
    </location>
</feature>
<feature type="compositionally biased region" description="Polar residues" evidence="2">
    <location>
        <begin position="286"/>
        <end position="305"/>
    </location>
</feature>
<dbReference type="EMBL" id="OC317924">
    <property type="protein sequence ID" value="CAD7399766.1"/>
    <property type="molecule type" value="Genomic_DNA"/>
</dbReference>
<feature type="compositionally biased region" description="Polar residues" evidence="2">
    <location>
        <begin position="2186"/>
        <end position="2211"/>
    </location>
</feature>
<feature type="compositionally biased region" description="Acidic residues" evidence="2">
    <location>
        <begin position="332"/>
        <end position="342"/>
    </location>
</feature>
<dbReference type="PANTHER" id="PTHR15742">
    <property type="entry name" value="GIRDIN"/>
    <property type="match status" value="1"/>
</dbReference>
<feature type="region of interest" description="Disordered" evidence="2">
    <location>
        <begin position="1978"/>
        <end position="2021"/>
    </location>
</feature>
<feature type="compositionally biased region" description="Polar residues" evidence="2">
    <location>
        <begin position="2080"/>
        <end position="2091"/>
    </location>
</feature>
<feature type="compositionally biased region" description="Basic and acidic residues" evidence="2">
    <location>
        <begin position="1916"/>
        <end position="1936"/>
    </location>
</feature>
<evidence type="ECO:0000313" key="3">
    <source>
        <dbReference type="EMBL" id="CAD7399766.1"/>
    </source>
</evidence>
<feature type="compositionally biased region" description="Polar residues" evidence="2">
    <location>
        <begin position="162"/>
        <end position="173"/>
    </location>
</feature>
<feature type="compositionally biased region" description="Basic and acidic residues" evidence="2">
    <location>
        <begin position="1996"/>
        <end position="2020"/>
    </location>
</feature>
<feature type="compositionally biased region" description="Polar residues" evidence="2">
    <location>
        <begin position="233"/>
        <end position="250"/>
    </location>
</feature>
<organism evidence="3">
    <name type="scientific">Timema cristinae</name>
    <name type="common">Walking stick</name>
    <dbReference type="NCBI Taxonomy" id="61476"/>
    <lineage>
        <taxon>Eukaryota</taxon>
        <taxon>Metazoa</taxon>
        <taxon>Ecdysozoa</taxon>
        <taxon>Arthropoda</taxon>
        <taxon>Hexapoda</taxon>
        <taxon>Insecta</taxon>
        <taxon>Pterygota</taxon>
        <taxon>Neoptera</taxon>
        <taxon>Polyneoptera</taxon>
        <taxon>Phasmatodea</taxon>
        <taxon>Timematodea</taxon>
        <taxon>Timematoidea</taxon>
        <taxon>Timematidae</taxon>
        <taxon>Timema</taxon>
    </lineage>
</organism>
<feature type="coiled-coil region" evidence="1">
    <location>
        <begin position="762"/>
        <end position="853"/>
    </location>
</feature>
<feature type="compositionally biased region" description="Low complexity" evidence="2">
    <location>
        <begin position="56"/>
        <end position="69"/>
    </location>
</feature>
<feature type="region of interest" description="Disordered" evidence="2">
    <location>
        <begin position="1068"/>
        <end position="1100"/>
    </location>
</feature>
<evidence type="ECO:0000256" key="2">
    <source>
        <dbReference type="SAM" id="MobiDB-lite"/>
    </source>
</evidence>
<reference evidence="3" key="1">
    <citation type="submission" date="2020-11" db="EMBL/GenBank/DDBJ databases">
        <authorList>
            <person name="Tran Van P."/>
        </authorList>
    </citation>
    <scope>NUCLEOTIDE SEQUENCE</scope>
</reference>
<feature type="coiled-coil region" evidence="1">
    <location>
        <begin position="1536"/>
        <end position="1584"/>
    </location>
</feature>
<feature type="compositionally biased region" description="Gly residues" evidence="2">
    <location>
        <begin position="314"/>
        <end position="326"/>
    </location>
</feature>
<feature type="region of interest" description="Disordered" evidence="2">
    <location>
        <begin position="596"/>
        <end position="647"/>
    </location>
</feature>
<feature type="coiled-coil region" evidence="1">
    <location>
        <begin position="1756"/>
        <end position="1815"/>
    </location>
</feature>
<feature type="compositionally biased region" description="Low complexity" evidence="2">
    <location>
        <begin position="191"/>
        <end position="200"/>
    </location>
</feature>
<feature type="compositionally biased region" description="Polar residues" evidence="2">
    <location>
        <begin position="2122"/>
        <end position="2137"/>
    </location>
</feature>
<feature type="region of interest" description="Disordered" evidence="2">
    <location>
        <begin position="1240"/>
        <end position="1262"/>
    </location>
</feature>
<sequence>MHHLYPTAVKGDPLCPLGFHPQVRWPTRCKRCFRDYKEHGTRNKDESSLRRDETALSSPSLSSWSSPSSRSRDERSSSSSGSNDSGLSSRSSSSSGSPSSTSEKYSNSGSVETVFVKRLGSGRPALSWTSTPDLGNLSEDTRAQEFTVSLTLPRKKLAPTPDTGQDSTPSDSYTLRRRTTESSLPSEARRSPTPTSTFSSNEQPSQRHKKVTENSRSVKEDSCETGRQRLSKDTSTTSSGKQRRLQIQSLKETRSIDEPTNPEVEFIIQVKSSNTKKSSKKDSVSGPNQNTPSVGTCTPYSSGNKRLTIPSYSGSGGSSSAGGGSSGTSSEESYEEDSDNDDISSTTGTENTETTLVDRNENELQEQIESLKQELDMMRNRCERVEREKSDILLSRIASMHTAPSKTAASEVLKLQQKVNDLQTQSEDLLDEKKSLSLRVKELEDEVESRPDNNTTKRTLDDLRSKLLAAENLCEELMDENEDMKKELQDLEEEIEELQDNFREEQADEYTTLKKELEQTAKNCRILSFKLRKAERKAEQMEAEKLEAEKKCREMAGGLAGLDKVEKIKQLEQDLALANEVGVRLKKELDDVKEKLESKEYDSSNQKSLQLPKKKAPMLGSIGKTSSGEKVSRESLTRGGSQEDPVQLLRDLQDSLEREADLREQLRYAEEEGEIFRKKASRVEDDNESLVLQLKKMATKARSRKQSPSHSRLTPEPFMEKDEGISEEEDPVELRLLLELNEQVGGRLELKLEDPVELRLLLELNEQEATVLRKKVGELETENETMKRKVKDIQEKLNTKTARKTTIAQTKSNDSKSGNGLNGQKIKVLEEDVSELRKKLIEKERDCERLHAELTVTQKRLSKGSMHKSKSLDSGNEQHNLDLKRQLQLIEQEAAILRTKVQILESDNDKLSAENKRLELLRGTKKGPTSLETQVDAELKGKIEEMETQLANANKQAENDNKSLTLTINRLKEETASNLIKFYKQRTPKKPTDFTTKLQLKKMVEELENEIGEVLVALKKSEEEKSKLPKYDGNNQNNEELKEANEKLTKDLQAAKTRLESLEKELKEQKEVHDKENDKFTIERKTADEGKKKINDEKKKLEDELKKRLEEVKNLNNVNEMLTKEKNNLEKELTKLGSEKASLSVKKDEMTELLMKLEAIKDELEEEKRQNISLKKQVEIGLKSEQEKKALNIEILEKITKISEVEKKLKETEDKLKKVEKISSNNKGKVAKLEKELEEEREKVRVSESTQQEMTSGWLKERDSLKDQISELQNKTRDLEKTITSKQQCIEKLEINLKDEKARAVDMSKNAASVERQENETLKEDLATNKSKLLEVTQKLQKVETMQKASEEKYKKDEADLKKENQMFESKVAQLETDLQAERKKMDRMKATQEKETKNREHELSGLRTKLRSLESNTGITSKKIQEEYQTKIEKLEEDLSREKQEYEDLTTKYEILEEEHVGTKSQLVKDKELVYSQLVSTKRELANMEGELKTLQDTYKSKQEAVSTVCFRKRAREMEEKVARSSGGESWTAERNRLKSTLEEKTREVDNFRREIEMLNDQMDHIKKENDELRRKLEDFDKVVKIQRNMTADTSAIDKELRETRNKLLQEEKCRKTEVAQLKMRYDGRVALISEEIQGLQAQVSRFKRERDTFRHMLEGAQKTITDLKSSPRKVKESHLSTGSSNDEENWSDHLHEVLTRQLRLKALFRVIPEARFLIPPEGLTYLCERPVHSWKKEPREAEHGGEGGGCFPLTEETRMKVASLEQQVSCMEDELSESRLESSKLKTELISERSSWEVKMSEMQSRINELEEDRILTSGRSKIPGMRTRMELAWHKEREEQHRLLQETSTLARDLRQTLFEVERERDKERLEAKRRLDQLKKSTEEEQDENRKKVTELQCDLLELRDAHAKLRTTNEKLRREKERSEREREELRQQVASKKRTEQDEERKINLLLEQVDELMGMAPDLFIQKQKTSGLAAVTTPTPPRRLRGSKSRESSPGLEKKEFKKESSVDRNDQLRTTVQRLAAATDELKVYQRLSEEERDKERAKRALGFRRAASTESENPPLGPELRKKKVSNGSRSTGTKQGSLYRKSLSLEQTSAQQDQSIWKGEDDKDGSHSSLQSVDSATDQRFYTLQRRDASMDSRLSGGSTQSDVVHSGEKKKKKGIFVKLKKMAKSRSIDETNTGSDYTMGSQASGSMGSYGSDTSIGGAEDKGSKKDLRDRLTGIFKKSGGSRSASHFRHGDTIIARCTLTHAIYRESLQYYLMYYILFLPYELHHSGNKQESCTSLNEVIQHNALWSEHWLPAVPAPLHRLDLRQP</sequence>
<feature type="compositionally biased region" description="Basic residues" evidence="2">
    <location>
        <begin position="698"/>
        <end position="707"/>
    </location>
</feature>
<feature type="compositionally biased region" description="Basic and acidic residues" evidence="2">
    <location>
        <begin position="1380"/>
        <end position="1405"/>
    </location>
</feature>
<protein>
    <submittedName>
        <fullName evidence="3">Uncharacterized protein</fullName>
    </submittedName>
</protein>
<proteinExistence type="predicted"/>
<evidence type="ECO:0000256" key="1">
    <source>
        <dbReference type="SAM" id="Coils"/>
    </source>
</evidence>
<feature type="compositionally biased region" description="Basic and acidic residues" evidence="2">
    <location>
        <begin position="211"/>
        <end position="232"/>
    </location>
</feature>
<feature type="region of interest" description="Disordered" evidence="2">
    <location>
        <begin position="698"/>
        <end position="727"/>
    </location>
</feature>
<feature type="region of interest" description="Disordered" evidence="2">
    <location>
        <begin position="40"/>
        <end position="109"/>
    </location>
</feature>
<feature type="compositionally biased region" description="Basic and acidic residues" evidence="2">
    <location>
        <begin position="40"/>
        <end position="54"/>
    </location>
</feature>
<feature type="coiled-coil region" evidence="1">
    <location>
        <begin position="1426"/>
        <end position="1506"/>
    </location>
</feature>
<gene>
    <name evidence="3" type="ORF">TCEB3V08_LOCUS5176</name>
</gene>